<comment type="caution">
    <text evidence="2">The sequence shown here is derived from an EMBL/GenBank/DDBJ whole genome shotgun (WGS) entry which is preliminary data.</text>
</comment>
<evidence type="ECO:0000313" key="3">
    <source>
        <dbReference type="Proteomes" id="UP000016023"/>
    </source>
</evidence>
<dbReference type="Gene3D" id="3.10.450.50">
    <property type="match status" value="2"/>
</dbReference>
<dbReference type="eggNOG" id="COG4922">
    <property type="taxonomic scope" value="Bacteria"/>
</dbReference>
<dbReference type="AlphaFoldDB" id="H1Q201"/>
<gene>
    <name evidence="2" type="ORF">HMPREF9140_00939</name>
</gene>
<sequence>MTMEKKTFMAENENVQKVVALLKAIETGDTVAVGYVDADNYKQHNLTVGDGLAGFGVALAGLADYPEKARVNTVRAFGDGDFVVAQTDYNFYGPKAGFDIFRFEDGKIVEHWDNLMPYDGSKNPSGHTPFDGTTEFADFDKTEENKALVKNFVIDVLKGEHPERLTSYFNGNSYIQHNISIADGLDGLGSALETLAKQNIKMEYFRLHKVLGCGNFVLAVSEGAFAGKPTSYYDLFRVEDGKIAEHWDVMETIAPESEWKHQNGKFNGLN</sequence>
<accession>H1Q201</accession>
<dbReference type="SUPFAM" id="SSF54427">
    <property type="entry name" value="NTF2-like"/>
    <property type="match status" value="2"/>
</dbReference>
<evidence type="ECO:0000313" key="2">
    <source>
        <dbReference type="EMBL" id="EHO71621.1"/>
    </source>
</evidence>
<dbReference type="STRING" id="883158.HMPREF9140_00939"/>
<dbReference type="Pfam" id="PF12680">
    <property type="entry name" value="SnoaL_2"/>
    <property type="match status" value="1"/>
</dbReference>
<evidence type="ECO:0000259" key="1">
    <source>
        <dbReference type="Pfam" id="PF12680"/>
    </source>
</evidence>
<organism evidence="2 3">
    <name type="scientific">Prevotella micans F0438</name>
    <dbReference type="NCBI Taxonomy" id="883158"/>
    <lineage>
        <taxon>Bacteria</taxon>
        <taxon>Pseudomonadati</taxon>
        <taxon>Bacteroidota</taxon>
        <taxon>Bacteroidia</taxon>
        <taxon>Bacteroidales</taxon>
        <taxon>Prevotellaceae</taxon>
        <taxon>Prevotella</taxon>
    </lineage>
</organism>
<keyword evidence="3" id="KW-1185">Reference proteome</keyword>
<proteinExistence type="predicted"/>
<dbReference type="InterPro" id="IPR032710">
    <property type="entry name" value="NTF2-like_dom_sf"/>
</dbReference>
<name>H1Q201_9BACT</name>
<dbReference type="EMBL" id="AGWK01000027">
    <property type="protein sequence ID" value="EHO71621.1"/>
    <property type="molecule type" value="Genomic_DNA"/>
</dbReference>
<dbReference type="Proteomes" id="UP000016023">
    <property type="component" value="Unassembled WGS sequence"/>
</dbReference>
<feature type="domain" description="SnoaL-like" evidence="1">
    <location>
        <begin position="19"/>
        <end position="111"/>
    </location>
</feature>
<protein>
    <recommendedName>
        <fullName evidence="1">SnoaL-like domain-containing protein</fullName>
    </recommendedName>
</protein>
<dbReference type="HOGENOM" id="CLU_073327_1_0_10"/>
<dbReference type="PATRIC" id="fig|883158.3.peg.947"/>
<reference evidence="2 3" key="1">
    <citation type="submission" date="2011-12" db="EMBL/GenBank/DDBJ databases">
        <title>The Genome Sequence of Prevotella micans F0438.</title>
        <authorList>
            <consortium name="The Broad Institute Genome Sequencing Platform"/>
            <person name="Earl A."/>
            <person name="Ward D."/>
            <person name="Feldgarden M."/>
            <person name="Gevers D."/>
            <person name="Izard J."/>
            <person name="Baranova O.V."/>
            <person name="Blanton J.M."/>
            <person name="Wade W.G."/>
            <person name="Dewhirst F.E."/>
            <person name="Young S.K."/>
            <person name="Zeng Q."/>
            <person name="Gargeya S."/>
            <person name="Fitzgerald M."/>
            <person name="Haas B."/>
            <person name="Abouelleil A."/>
            <person name="Alvarado L."/>
            <person name="Arachchi H.M."/>
            <person name="Berlin A."/>
            <person name="Chapman S.B."/>
            <person name="Gearin G."/>
            <person name="Goldberg J."/>
            <person name="Griggs A."/>
            <person name="Gujja S."/>
            <person name="Hansen M."/>
            <person name="Heiman D."/>
            <person name="Howarth C."/>
            <person name="Larimer J."/>
            <person name="Lui A."/>
            <person name="MacDonald P.J.P."/>
            <person name="McCowen C."/>
            <person name="Montmayeur A."/>
            <person name="Murphy C."/>
            <person name="Neiman D."/>
            <person name="Pearson M."/>
            <person name="Priest M."/>
            <person name="Roberts A."/>
            <person name="Saif S."/>
            <person name="Shea T."/>
            <person name="Sisk P."/>
            <person name="Stolte C."/>
            <person name="Sykes S."/>
            <person name="Wortman J."/>
            <person name="Nusbaum C."/>
            <person name="Birren B."/>
        </authorList>
    </citation>
    <scope>NUCLEOTIDE SEQUENCE [LARGE SCALE GENOMIC DNA]</scope>
    <source>
        <strain evidence="2 3">F0438</strain>
    </source>
</reference>
<dbReference type="InterPro" id="IPR037401">
    <property type="entry name" value="SnoaL-like"/>
</dbReference>